<keyword evidence="2" id="KW-1185">Reference proteome</keyword>
<accession>A0A3M2RGK9</accession>
<sequence length="36" mass="4313">MKPAKDQSLLFELTQPAEAYAMQDLHNYFDWMFFAN</sequence>
<dbReference type="AlphaFoldDB" id="A0A3M2RGK9"/>
<protein>
    <submittedName>
        <fullName evidence="1">Uncharacterized protein</fullName>
    </submittedName>
</protein>
<comment type="caution">
    <text evidence="1">The sequence shown here is derived from an EMBL/GenBank/DDBJ whole genome shotgun (WGS) entry which is preliminary data.</text>
</comment>
<reference evidence="1 2" key="1">
    <citation type="submission" date="2018-08" db="EMBL/GenBank/DDBJ databases">
        <title>Whole Genome Sequence of the Moderate Halophilic Marine Bacterium Marinobacter litoralis Sw-45.</title>
        <authorList>
            <person name="Musa H."/>
        </authorList>
    </citation>
    <scope>NUCLEOTIDE SEQUENCE [LARGE SCALE GENOMIC DNA]</scope>
    <source>
        <strain evidence="1 2">Sw-45</strain>
    </source>
</reference>
<proteinExistence type="predicted"/>
<dbReference type="Proteomes" id="UP000265903">
    <property type="component" value="Unassembled WGS sequence"/>
</dbReference>
<organism evidence="1 2">
    <name type="scientific">Marinobacter litoralis</name>
    <dbReference type="NCBI Taxonomy" id="187981"/>
    <lineage>
        <taxon>Bacteria</taxon>
        <taxon>Pseudomonadati</taxon>
        <taxon>Pseudomonadota</taxon>
        <taxon>Gammaproteobacteria</taxon>
        <taxon>Pseudomonadales</taxon>
        <taxon>Marinobacteraceae</taxon>
        <taxon>Marinobacter</taxon>
    </lineage>
</organism>
<name>A0A3M2RGK9_9GAMM</name>
<dbReference type="EMBL" id="QMDL01000002">
    <property type="protein sequence ID" value="RMJ04412.1"/>
    <property type="molecule type" value="Genomic_DNA"/>
</dbReference>
<gene>
    <name evidence="1" type="ORF">DOQ08_01733</name>
</gene>
<evidence type="ECO:0000313" key="1">
    <source>
        <dbReference type="EMBL" id="RMJ04412.1"/>
    </source>
</evidence>
<evidence type="ECO:0000313" key="2">
    <source>
        <dbReference type="Proteomes" id="UP000265903"/>
    </source>
</evidence>